<feature type="compositionally biased region" description="Low complexity" evidence="1">
    <location>
        <begin position="411"/>
        <end position="427"/>
    </location>
</feature>
<gene>
    <name evidence="3" type="ORF">CCHOA_02860</name>
</gene>
<evidence type="ECO:0000259" key="2">
    <source>
        <dbReference type="PROSITE" id="PS50172"/>
    </source>
</evidence>
<keyword evidence="3" id="KW-0436">Ligase</keyword>
<evidence type="ECO:0000256" key="1">
    <source>
        <dbReference type="SAM" id="MobiDB-lite"/>
    </source>
</evidence>
<dbReference type="AlphaFoldDB" id="A0A3G6J7W6"/>
<dbReference type="KEGG" id="ccho:CCHOA_02860"/>
<dbReference type="SUPFAM" id="SSF52113">
    <property type="entry name" value="BRCT domain"/>
    <property type="match status" value="1"/>
</dbReference>
<dbReference type="CDD" id="cd17748">
    <property type="entry name" value="BRCT_DNA_ligase_like"/>
    <property type="match status" value="1"/>
</dbReference>
<protein>
    <submittedName>
        <fullName evidence="3">NAD-dependent DNA ligase LigA</fullName>
    </submittedName>
</protein>
<evidence type="ECO:0000313" key="3">
    <source>
        <dbReference type="EMBL" id="AZA12988.1"/>
    </source>
</evidence>
<feature type="region of interest" description="Disordered" evidence="1">
    <location>
        <begin position="366"/>
        <end position="429"/>
    </location>
</feature>
<feature type="compositionally biased region" description="Low complexity" evidence="1">
    <location>
        <begin position="387"/>
        <end position="400"/>
    </location>
</feature>
<feature type="domain" description="BRCT" evidence="2">
    <location>
        <begin position="449"/>
        <end position="532"/>
    </location>
</feature>
<feature type="compositionally biased region" description="Polar residues" evidence="1">
    <location>
        <begin position="368"/>
        <end position="386"/>
    </location>
</feature>
<dbReference type="InterPro" id="IPR036420">
    <property type="entry name" value="BRCT_dom_sf"/>
</dbReference>
<feature type="compositionally biased region" description="Polar residues" evidence="1">
    <location>
        <begin position="401"/>
        <end position="410"/>
    </location>
</feature>
<sequence>MVSALGMHLTLTQQHLQLSPDLLGRSLGRCDQLIPLPDIAAVRYVPAAHPLPQQVILTIAQHAQTTEQSSAGTAAGGETSSTVLVRFAPQQTEEATAFAATMQRILAGESVDSVTGGETAGVTGVILDVQAPPADWAHATSISFAAMIDGTVGTIHRFSLRGDDAVDKRTLTEAVELLVQETQRVGSEQHPATAASDADSQHRQGLLIADSLYQTCGRLKLTAKRLRVAIAPMEGVCLRGLAAGPAGDYRPPAAALQNDAAATATKATPHSIADMLVELRLRNNTDPAQRINTIADIAASWMRQQHDQAVLATAAAPQDTTLDAPVMDLASMVRAAGFLPGRLHGENQVAMLTLADAQVAYGEVAASTAPQDRNRQATTGASSTTKSPSGATESSATTASGKDSQNSSPKGGTAARSRGSSTAAQAGKRAYWKGNREKLVIPEPNPDADPEDVFYGQHVVLSGDFALIGKNDIMQALAKRGAVGQQNVTKKTTLLVAGPWPSKTSKVTKAEQYQSQGQHIEIWTDEQLYAALGISQPPTPADLEPPF</sequence>
<name>A0A3G6J7W6_9CORY</name>
<dbReference type="EMBL" id="CP033896">
    <property type="protein sequence ID" value="AZA12988.1"/>
    <property type="molecule type" value="Genomic_DNA"/>
</dbReference>
<dbReference type="InterPro" id="IPR001357">
    <property type="entry name" value="BRCT_dom"/>
</dbReference>
<organism evidence="3 4">
    <name type="scientific">Corynebacterium choanae</name>
    <dbReference type="NCBI Taxonomy" id="1862358"/>
    <lineage>
        <taxon>Bacteria</taxon>
        <taxon>Bacillati</taxon>
        <taxon>Actinomycetota</taxon>
        <taxon>Actinomycetes</taxon>
        <taxon>Mycobacteriales</taxon>
        <taxon>Corynebacteriaceae</taxon>
        <taxon>Corynebacterium</taxon>
    </lineage>
</organism>
<accession>A0A3G6J7W6</accession>
<dbReference type="GO" id="GO:0016874">
    <property type="term" value="F:ligase activity"/>
    <property type="evidence" value="ECO:0007669"/>
    <property type="project" value="UniProtKB-KW"/>
</dbReference>
<dbReference type="Gene3D" id="3.40.50.10190">
    <property type="entry name" value="BRCT domain"/>
    <property type="match status" value="1"/>
</dbReference>
<dbReference type="PROSITE" id="PS50172">
    <property type="entry name" value="BRCT"/>
    <property type="match status" value="1"/>
</dbReference>
<reference evidence="3 4" key="1">
    <citation type="submission" date="2018-11" db="EMBL/GenBank/DDBJ databases">
        <authorList>
            <person name="Kleinhagauer T."/>
            <person name="Glaeser S.P."/>
            <person name="Spergser J."/>
            <person name="Ruckert C."/>
            <person name="Kaempfer P."/>
            <person name="Busse H.-J."/>
        </authorList>
    </citation>
    <scope>NUCLEOTIDE SEQUENCE [LARGE SCALE GENOMIC DNA]</scope>
    <source>
        <strain evidence="3 4">200CH</strain>
    </source>
</reference>
<dbReference type="Proteomes" id="UP000269019">
    <property type="component" value="Chromosome"/>
</dbReference>
<evidence type="ECO:0000313" key="4">
    <source>
        <dbReference type="Proteomes" id="UP000269019"/>
    </source>
</evidence>
<proteinExistence type="predicted"/>
<keyword evidence="4" id="KW-1185">Reference proteome</keyword>